<proteinExistence type="predicted"/>
<dbReference type="KEGG" id="aer:AERYTH_13240"/>
<keyword evidence="3" id="KW-1185">Reference proteome</keyword>
<dbReference type="OrthoDB" id="5149277at2"/>
<keyword evidence="1" id="KW-1133">Transmembrane helix</keyword>
<dbReference type="InterPro" id="IPR019681">
    <property type="entry name" value="DUF2530"/>
</dbReference>
<dbReference type="PATRIC" id="fig|2041.4.peg.2761"/>
<feature type="transmembrane region" description="Helical" evidence="1">
    <location>
        <begin position="36"/>
        <end position="56"/>
    </location>
</feature>
<evidence type="ECO:0000256" key="1">
    <source>
        <dbReference type="SAM" id="Phobius"/>
    </source>
</evidence>
<dbReference type="AlphaFoldDB" id="A0A0U3T4P2"/>
<keyword evidence="1" id="KW-0812">Transmembrane</keyword>
<feature type="transmembrane region" description="Helical" evidence="1">
    <location>
        <begin position="12"/>
        <end position="30"/>
    </location>
</feature>
<sequence length="73" mass="8195">MDLDGVRTMTVGTILWGVVAVALVPFLGTLEEQGRTWWLWTAIAGFGLGLLGIEYCRLRRNALRHQPGRRRDG</sequence>
<evidence type="ECO:0000313" key="3">
    <source>
        <dbReference type="Proteomes" id="UP000067689"/>
    </source>
</evidence>
<dbReference type="Pfam" id="PF10745">
    <property type="entry name" value="DUF2530"/>
    <property type="match status" value="1"/>
</dbReference>
<accession>A0A0U3T4P2</accession>
<reference evidence="2 3" key="1">
    <citation type="journal article" date="1991" name="Int. J. Syst. Bacteriol.">
        <title>Description of the erythromycin-producing bacterium Arthrobacter sp. strain NRRL B-3381 as Aeromicrobium erythreum gen. nov., sp. nov.</title>
        <authorList>
            <person name="Miller E.S."/>
            <person name="Woese C.R."/>
            <person name="Brenner S."/>
        </authorList>
    </citation>
    <scope>NUCLEOTIDE SEQUENCE [LARGE SCALE GENOMIC DNA]</scope>
    <source>
        <strain evidence="2 3">AR18</strain>
    </source>
</reference>
<dbReference type="Proteomes" id="UP000067689">
    <property type="component" value="Chromosome"/>
</dbReference>
<dbReference type="EMBL" id="CP011502">
    <property type="protein sequence ID" value="ALX05592.1"/>
    <property type="molecule type" value="Genomic_DNA"/>
</dbReference>
<name>A0A0U3T4P2_9ACTN</name>
<keyword evidence="1" id="KW-0472">Membrane</keyword>
<protein>
    <submittedName>
        <fullName evidence="2">Integral membrane protein</fullName>
    </submittedName>
</protein>
<organism evidence="2 3">
    <name type="scientific">Aeromicrobium erythreum</name>
    <dbReference type="NCBI Taxonomy" id="2041"/>
    <lineage>
        <taxon>Bacteria</taxon>
        <taxon>Bacillati</taxon>
        <taxon>Actinomycetota</taxon>
        <taxon>Actinomycetes</taxon>
        <taxon>Propionibacteriales</taxon>
        <taxon>Nocardioidaceae</taxon>
        <taxon>Aeromicrobium</taxon>
    </lineage>
</organism>
<gene>
    <name evidence="2" type="ORF">AERYTH_13240</name>
</gene>
<evidence type="ECO:0000313" key="2">
    <source>
        <dbReference type="EMBL" id="ALX05592.1"/>
    </source>
</evidence>